<dbReference type="PANTHER" id="PTHR24637">
    <property type="entry name" value="COLLAGEN"/>
    <property type="match status" value="1"/>
</dbReference>
<name>A0A1H2F9C5_9GAMM</name>
<evidence type="ECO:0000313" key="2">
    <source>
        <dbReference type="EMBL" id="SDU03927.1"/>
    </source>
</evidence>
<accession>A0A1H2F9C5</accession>
<sequence>MLIRDNAHKTPCFMLVVAGLIASAPLMANEIIATLPSGGAFVIKDDGGTTYLRVDDAGIVRLPGITGSPDTDTVLCHDAANGQLGPCATGVAVGPEGPAGPAGPEGPQGPAGDIGPAGAQGDQGVPGLPGPPGPQGLQGENGRTILSGTGAPVDTQGNDGDLFYDQSVSMLYGPKTAGSWPAGVSLIGPAGPEGPEGPQGPQGPQGETGIQGPQGEPGPAGAQGDQGVPGPQGEPGPQGIQGEPGPAGGAQGVSRIVHGCVNFDGSIMNAGSGDWTAQCLGGDCSTSTEDYRYYRVNFNSPLASVPVVMLSNMNSPIFPDTGKYYPAFPDTRETTVNGFRANFAYANGYDDTEGLYVQSFCFTALVP</sequence>
<dbReference type="Pfam" id="PF01391">
    <property type="entry name" value="Collagen"/>
    <property type="match status" value="2"/>
</dbReference>
<evidence type="ECO:0000313" key="3">
    <source>
        <dbReference type="Proteomes" id="UP000243924"/>
    </source>
</evidence>
<feature type="region of interest" description="Disordered" evidence="1">
    <location>
        <begin position="183"/>
        <end position="251"/>
    </location>
</feature>
<keyword evidence="3" id="KW-1185">Reference proteome</keyword>
<dbReference type="PANTHER" id="PTHR24637:SF428">
    <property type="entry name" value="SCAVENGER RECEPTOR CLASS A MEMBER 3"/>
    <property type="match status" value="1"/>
</dbReference>
<proteinExistence type="predicted"/>
<dbReference type="OrthoDB" id="8457242at2"/>
<organism evidence="2 3">
    <name type="scientific">Halopseudomonas salegens</name>
    <dbReference type="NCBI Taxonomy" id="1434072"/>
    <lineage>
        <taxon>Bacteria</taxon>
        <taxon>Pseudomonadati</taxon>
        <taxon>Pseudomonadota</taxon>
        <taxon>Gammaproteobacteria</taxon>
        <taxon>Pseudomonadales</taxon>
        <taxon>Pseudomonadaceae</taxon>
        <taxon>Halopseudomonas</taxon>
    </lineage>
</organism>
<gene>
    <name evidence="2" type="ORF">SAMN05216210_1388</name>
</gene>
<protein>
    <submittedName>
        <fullName evidence="2">Collagen triple helix repeat-containing protein</fullName>
    </submittedName>
</protein>
<reference evidence="3" key="1">
    <citation type="submission" date="2016-10" db="EMBL/GenBank/DDBJ databases">
        <authorList>
            <person name="Varghese N."/>
            <person name="Submissions S."/>
        </authorList>
    </citation>
    <scope>NUCLEOTIDE SEQUENCE [LARGE SCALE GENOMIC DNA]</scope>
    <source>
        <strain evidence="3">CECT 8338</strain>
    </source>
</reference>
<feature type="compositionally biased region" description="Low complexity" evidence="1">
    <location>
        <begin position="202"/>
        <end position="244"/>
    </location>
</feature>
<dbReference type="STRING" id="1434072.SAMN05216210_1388"/>
<feature type="region of interest" description="Disordered" evidence="1">
    <location>
        <begin position="90"/>
        <end position="160"/>
    </location>
</feature>
<dbReference type="AlphaFoldDB" id="A0A1H2F9C5"/>
<keyword evidence="2" id="KW-0176">Collagen</keyword>
<dbReference type="EMBL" id="LT629787">
    <property type="protein sequence ID" value="SDU03927.1"/>
    <property type="molecule type" value="Genomic_DNA"/>
</dbReference>
<dbReference type="InterPro" id="IPR008160">
    <property type="entry name" value="Collagen"/>
</dbReference>
<dbReference type="Proteomes" id="UP000243924">
    <property type="component" value="Chromosome I"/>
</dbReference>
<evidence type="ECO:0000256" key="1">
    <source>
        <dbReference type="SAM" id="MobiDB-lite"/>
    </source>
</evidence>